<keyword evidence="5 6" id="KW-0472">Membrane</keyword>
<evidence type="ECO:0000313" key="8">
    <source>
        <dbReference type="EMBL" id="RWS01730.1"/>
    </source>
</evidence>
<dbReference type="Gene3D" id="1.20.1070.10">
    <property type="entry name" value="Rhodopsin 7-helix transmembrane proteins"/>
    <property type="match status" value="1"/>
</dbReference>
<feature type="transmembrane region" description="Helical" evidence="6">
    <location>
        <begin position="125"/>
        <end position="148"/>
    </location>
</feature>
<evidence type="ECO:0000256" key="3">
    <source>
        <dbReference type="ARBA" id="ARBA00022692"/>
    </source>
</evidence>
<evidence type="ECO:0000256" key="4">
    <source>
        <dbReference type="ARBA" id="ARBA00022989"/>
    </source>
</evidence>
<gene>
    <name evidence="9" type="ORF">B4U79_18540</name>
    <name evidence="8" type="ORF">B4U79_18541</name>
</gene>
<dbReference type="InterPro" id="IPR000276">
    <property type="entry name" value="GPCR_Rhodpsn"/>
</dbReference>
<evidence type="ECO:0000256" key="2">
    <source>
        <dbReference type="ARBA" id="ARBA00010663"/>
    </source>
</evidence>
<name>A0A3S3NFP0_9ACAR</name>
<evidence type="ECO:0000313" key="10">
    <source>
        <dbReference type="Proteomes" id="UP000285301"/>
    </source>
</evidence>
<reference evidence="9 10" key="1">
    <citation type="journal article" date="2018" name="Gigascience">
        <title>Genomes of trombidid mites reveal novel predicted allergens and laterally-transferred genes associated with secondary metabolism.</title>
        <authorList>
            <person name="Dong X."/>
            <person name="Chaisiri K."/>
            <person name="Xia D."/>
            <person name="Armstrong S.D."/>
            <person name="Fang Y."/>
            <person name="Donnelly M.J."/>
            <person name="Kadowaki T."/>
            <person name="McGarry J.W."/>
            <person name="Darby A.C."/>
            <person name="Makepeace B.L."/>
        </authorList>
    </citation>
    <scope>NUCLEOTIDE SEQUENCE [LARGE SCALE GENOMIC DNA]</scope>
    <source>
        <strain evidence="9">UoL-WK</strain>
    </source>
</reference>
<keyword evidence="3 6" id="KW-0812">Transmembrane</keyword>
<feature type="transmembrane region" description="Helical" evidence="6">
    <location>
        <begin position="82"/>
        <end position="105"/>
    </location>
</feature>
<organism evidence="9 10">
    <name type="scientific">Dinothrombium tinctorium</name>
    <dbReference type="NCBI Taxonomy" id="1965070"/>
    <lineage>
        <taxon>Eukaryota</taxon>
        <taxon>Metazoa</taxon>
        <taxon>Ecdysozoa</taxon>
        <taxon>Arthropoda</taxon>
        <taxon>Chelicerata</taxon>
        <taxon>Arachnida</taxon>
        <taxon>Acari</taxon>
        <taxon>Acariformes</taxon>
        <taxon>Trombidiformes</taxon>
        <taxon>Prostigmata</taxon>
        <taxon>Anystina</taxon>
        <taxon>Parasitengona</taxon>
        <taxon>Trombidioidea</taxon>
        <taxon>Trombidiidae</taxon>
        <taxon>Dinothrombium</taxon>
    </lineage>
</organism>
<comment type="similarity">
    <text evidence="2">Belongs to the G-protein coupled receptor 1 family.</text>
</comment>
<protein>
    <recommendedName>
        <fullName evidence="7">G-protein coupled receptors family 1 profile domain-containing protein</fullName>
    </recommendedName>
</protein>
<dbReference type="Proteomes" id="UP000285301">
    <property type="component" value="Unassembled WGS sequence"/>
</dbReference>
<dbReference type="GO" id="GO:0016020">
    <property type="term" value="C:membrane"/>
    <property type="evidence" value="ECO:0007669"/>
    <property type="project" value="UniProtKB-SubCell"/>
</dbReference>
<dbReference type="GO" id="GO:0004930">
    <property type="term" value="F:G protein-coupled receptor activity"/>
    <property type="evidence" value="ECO:0007669"/>
    <property type="project" value="InterPro"/>
</dbReference>
<dbReference type="EMBL" id="NCKU01008718">
    <property type="protein sequence ID" value="RWS01730.1"/>
    <property type="molecule type" value="Genomic_DNA"/>
</dbReference>
<dbReference type="PROSITE" id="PS50262">
    <property type="entry name" value="G_PROTEIN_RECEP_F1_2"/>
    <property type="match status" value="1"/>
</dbReference>
<reference evidence="9" key="2">
    <citation type="submission" date="2018-11" db="EMBL/GenBank/DDBJ databases">
        <title>Trombidioid mite genomics.</title>
        <authorList>
            <person name="Dong X."/>
        </authorList>
    </citation>
    <scope>NUCLEOTIDE SEQUENCE</scope>
    <source>
        <strain evidence="9">UoL-WK</strain>
    </source>
</reference>
<proteinExistence type="inferred from homology"/>
<comment type="caution">
    <text evidence="9">The sequence shown here is derived from an EMBL/GenBank/DDBJ whole genome shotgun (WGS) entry which is preliminary data.</text>
</comment>
<feature type="domain" description="G-protein coupled receptors family 1 profile" evidence="7">
    <location>
        <begin position="1"/>
        <end position="146"/>
    </location>
</feature>
<dbReference type="PRINTS" id="PR00237">
    <property type="entry name" value="GPCRRHODOPSN"/>
</dbReference>
<evidence type="ECO:0000256" key="6">
    <source>
        <dbReference type="SAM" id="Phobius"/>
    </source>
</evidence>
<evidence type="ECO:0000256" key="5">
    <source>
        <dbReference type="ARBA" id="ARBA00023136"/>
    </source>
</evidence>
<dbReference type="EMBL" id="NCKU01008717">
    <property type="protein sequence ID" value="RWS01731.1"/>
    <property type="molecule type" value="Genomic_DNA"/>
</dbReference>
<dbReference type="CDD" id="cd00637">
    <property type="entry name" value="7tm_classA_rhodopsin-like"/>
    <property type="match status" value="1"/>
</dbReference>
<dbReference type="SUPFAM" id="SSF81321">
    <property type="entry name" value="Family A G protein-coupled receptor-like"/>
    <property type="match status" value="1"/>
</dbReference>
<dbReference type="PANTHER" id="PTHR45698">
    <property type="entry name" value="TRACE AMINE-ASSOCIATED RECEPTOR 19N-RELATED"/>
    <property type="match status" value="1"/>
</dbReference>
<sequence>MIEYPTLTSAFSNEGHISYLITFFCWLIPLLTFTFYFWSIPCQVMIYAYVKIFHVLSVGQEEFAVDVNSYGNSRVNQGYWKAIITSLIIVGTYIICWMPAVTWFALTCIDVCPLPLFEQPVATRFIFGFITNALVVVKAICDPFIYCFRMKEINSAMSSLFHSHARRHNANFSFDSPSTTIHLRVNRSFITSTVNRNTCV</sequence>
<dbReference type="InterPro" id="IPR017452">
    <property type="entry name" value="GPCR_Rhodpsn_7TM"/>
</dbReference>
<accession>A0A3S3NFP0</accession>
<evidence type="ECO:0000259" key="7">
    <source>
        <dbReference type="PROSITE" id="PS50262"/>
    </source>
</evidence>
<comment type="subcellular location">
    <subcellularLocation>
        <location evidence="1">Membrane</location>
    </subcellularLocation>
</comment>
<dbReference type="STRING" id="1965070.A0A3S3NFP0"/>
<dbReference type="AlphaFoldDB" id="A0A3S3NFP0"/>
<dbReference type="OrthoDB" id="9894375at2759"/>
<dbReference type="PANTHER" id="PTHR45698:SF1">
    <property type="entry name" value="TRACE AMINE-ASSOCIATED RECEPTOR 13C-LIKE"/>
    <property type="match status" value="1"/>
</dbReference>
<evidence type="ECO:0000256" key="1">
    <source>
        <dbReference type="ARBA" id="ARBA00004370"/>
    </source>
</evidence>
<feature type="transmembrane region" description="Helical" evidence="6">
    <location>
        <begin position="17"/>
        <end position="38"/>
    </location>
</feature>
<keyword evidence="4 6" id="KW-1133">Transmembrane helix</keyword>
<evidence type="ECO:0000313" key="9">
    <source>
        <dbReference type="EMBL" id="RWS01731.1"/>
    </source>
</evidence>
<keyword evidence="10" id="KW-1185">Reference proteome</keyword>